<evidence type="ECO:0000313" key="2">
    <source>
        <dbReference type="Proteomes" id="UP000289784"/>
    </source>
</evidence>
<evidence type="ECO:0000313" key="1">
    <source>
        <dbReference type="EMBL" id="RXR04329.1"/>
    </source>
</evidence>
<accession>A0A4Q1JVT9</accession>
<protein>
    <submittedName>
        <fullName evidence="1">NAD(P)-dependent oxidoreductase</fullName>
    </submittedName>
</protein>
<reference evidence="1 2" key="1">
    <citation type="submission" date="2019-01" db="EMBL/GenBank/DDBJ databases">
        <title>Pseudoxanthomonas composti sp. nov., isolated from compost.</title>
        <authorList>
            <person name="Yang G."/>
        </authorList>
    </citation>
    <scope>NUCLEOTIDE SEQUENCE [LARGE SCALE GENOMIC DNA]</scope>
    <source>
        <strain evidence="1 2">GSS15</strain>
    </source>
</reference>
<dbReference type="RefSeq" id="WP_129471600.1">
    <property type="nucleotide sequence ID" value="NZ_SAWZ01000006.1"/>
</dbReference>
<dbReference type="AlphaFoldDB" id="A0A4Q1JVT9"/>
<dbReference type="OrthoDB" id="5565437at2"/>
<dbReference type="Gene3D" id="3.40.50.720">
    <property type="entry name" value="NAD(P)-binding Rossmann-like Domain"/>
    <property type="match status" value="1"/>
</dbReference>
<keyword evidence="2" id="KW-1185">Reference proteome</keyword>
<dbReference type="SUPFAM" id="SSF51735">
    <property type="entry name" value="NAD(P)-binding Rossmann-fold domains"/>
    <property type="match status" value="1"/>
</dbReference>
<gene>
    <name evidence="1" type="ORF">EPA99_12690</name>
</gene>
<dbReference type="InterPro" id="IPR036291">
    <property type="entry name" value="NAD(P)-bd_dom_sf"/>
</dbReference>
<dbReference type="Proteomes" id="UP000289784">
    <property type="component" value="Unassembled WGS sequence"/>
</dbReference>
<dbReference type="EMBL" id="SAWZ01000006">
    <property type="protein sequence ID" value="RXR04329.1"/>
    <property type="molecule type" value="Genomic_DNA"/>
</dbReference>
<proteinExistence type="predicted"/>
<comment type="caution">
    <text evidence="1">The sequence shown here is derived from an EMBL/GenBank/DDBJ whole genome shotgun (WGS) entry which is preliminary data.</text>
</comment>
<name>A0A4Q1JVT9_9GAMM</name>
<sequence>MSLVLTGATSQIGFFLRPRLAQRGIAVAAISRRPAADALPNERWLQADLAEGLPLAPLSECRTLVSFGPLDGLGRWLRTQSQLPFARLIATGSMSVESKADSQDAAERALVARLQTAEADIRQACERLGIAWTLLRPTLIYGAGLDKSLTPIARRAMRTRLFPIPMAQGLRQPVHADDIAQAVVAALDGRADNLVVPIGGGERLPYQQMFERVRASLPVATLPVFVPQLVMQALTRLKPALRGPVSRLDADLIADNTRLIERLGVQPRRFAPVFA</sequence>
<organism evidence="1 2">
    <name type="scientific">Pseudoxanthomonas composti</name>
    <dbReference type="NCBI Taxonomy" id="2137479"/>
    <lineage>
        <taxon>Bacteria</taxon>
        <taxon>Pseudomonadati</taxon>
        <taxon>Pseudomonadota</taxon>
        <taxon>Gammaproteobacteria</taxon>
        <taxon>Lysobacterales</taxon>
        <taxon>Lysobacteraceae</taxon>
        <taxon>Pseudoxanthomonas</taxon>
    </lineage>
</organism>